<evidence type="ECO:0000313" key="2">
    <source>
        <dbReference type="EMBL" id="EKS37169.1"/>
    </source>
</evidence>
<accession>K8P8P7</accession>
<keyword evidence="3" id="KW-1185">Reference proteome</keyword>
<proteinExistence type="predicted"/>
<gene>
    <name evidence="2" type="ORF">HMPREF9695_03587</name>
</gene>
<dbReference type="eggNOG" id="COG5457">
    <property type="taxonomic scope" value="Bacteria"/>
</dbReference>
<dbReference type="EMBL" id="AGWX01000004">
    <property type="protein sequence ID" value="EKS37169.1"/>
    <property type="molecule type" value="Genomic_DNA"/>
</dbReference>
<dbReference type="PATRIC" id="fig|883078.3.peg.3710"/>
<dbReference type="InterPro" id="IPR009506">
    <property type="entry name" value="YjiS-like"/>
</dbReference>
<dbReference type="Proteomes" id="UP000001096">
    <property type="component" value="Unassembled WGS sequence"/>
</dbReference>
<comment type="caution">
    <text evidence="2">The sequence shown here is derived from an EMBL/GenBank/DDBJ whole genome shotgun (WGS) entry which is preliminary data.</text>
</comment>
<dbReference type="AlphaFoldDB" id="K8P8P7"/>
<dbReference type="Pfam" id="PF06568">
    <property type="entry name" value="YjiS-like"/>
    <property type="match status" value="1"/>
</dbReference>
<feature type="domain" description="YjiS-like" evidence="1">
    <location>
        <begin position="28"/>
        <end position="58"/>
    </location>
</feature>
<organism evidence="2 3">
    <name type="scientific">Afipia broomeae ATCC 49717</name>
    <dbReference type="NCBI Taxonomy" id="883078"/>
    <lineage>
        <taxon>Bacteria</taxon>
        <taxon>Pseudomonadati</taxon>
        <taxon>Pseudomonadota</taxon>
        <taxon>Alphaproteobacteria</taxon>
        <taxon>Hyphomicrobiales</taxon>
        <taxon>Nitrobacteraceae</taxon>
        <taxon>Afipia</taxon>
    </lineage>
</organism>
<evidence type="ECO:0000313" key="3">
    <source>
        <dbReference type="Proteomes" id="UP000001096"/>
    </source>
</evidence>
<dbReference type="RefSeq" id="WP_006022299.1">
    <property type="nucleotide sequence ID" value="NZ_KB375283.1"/>
</dbReference>
<evidence type="ECO:0000259" key="1">
    <source>
        <dbReference type="Pfam" id="PF06568"/>
    </source>
</evidence>
<protein>
    <recommendedName>
        <fullName evidence="1">YjiS-like domain-containing protein</fullName>
    </recommendedName>
</protein>
<dbReference type="HOGENOM" id="CLU_184490_5_0_5"/>
<sequence>MSAYTTNLMTNHHHSTMHPVAAAISDLFHTWAERSKRRAELARLSDRDFHDVGASWSDFAYEAGKPFWRE</sequence>
<name>K8P8P7_9BRAD</name>
<reference evidence="2 3" key="1">
    <citation type="submission" date="2012-04" db="EMBL/GenBank/DDBJ databases">
        <title>The Genome Sequence of Afipia broomeae ATCC 49717.</title>
        <authorList>
            <consortium name="The Broad Institute Genome Sequencing Platform"/>
            <person name="Earl A."/>
            <person name="Ward D."/>
            <person name="Feldgarden M."/>
            <person name="Gevers D."/>
            <person name="Huys G."/>
            <person name="Walker B."/>
            <person name="Young S.K."/>
            <person name="Zeng Q."/>
            <person name="Gargeya S."/>
            <person name="Fitzgerald M."/>
            <person name="Haas B."/>
            <person name="Abouelleil A."/>
            <person name="Alvarado L."/>
            <person name="Arachchi H.M."/>
            <person name="Berlin A."/>
            <person name="Chapman S.B."/>
            <person name="Goldberg J."/>
            <person name="Griggs A."/>
            <person name="Gujja S."/>
            <person name="Hansen M."/>
            <person name="Howarth C."/>
            <person name="Imamovic A."/>
            <person name="Larimer J."/>
            <person name="McCowen C."/>
            <person name="Montmayeur A."/>
            <person name="Murphy C."/>
            <person name="Neiman D."/>
            <person name="Pearson M."/>
            <person name="Priest M."/>
            <person name="Roberts A."/>
            <person name="Saif S."/>
            <person name="Shea T."/>
            <person name="Sisk P."/>
            <person name="Sykes S."/>
            <person name="Wortman J."/>
            <person name="Nusbaum C."/>
            <person name="Birren B."/>
        </authorList>
    </citation>
    <scope>NUCLEOTIDE SEQUENCE [LARGE SCALE GENOMIC DNA]</scope>
    <source>
        <strain evidence="2 3">ATCC 49717</strain>
    </source>
</reference>